<dbReference type="GO" id="GO:0005737">
    <property type="term" value="C:cytoplasm"/>
    <property type="evidence" value="ECO:0007669"/>
    <property type="project" value="TreeGrafter"/>
</dbReference>
<keyword evidence="2" id="KW-0677">Repeat</keyword>
<evidence type="ECO:0000256" key="4">
    <source>
        <dbReference type="PROSITE-ProRule" id="PRU00023"/>
    </source>
</evidence>
<dbReference type="Pfam" id="PF00651">
    <property type="entry name" value="BTB"/>
    <property type="match status" value="1"/>
</dbReference>
<dbReference type="SMART" id="SM00225">
    <property type="entry name" value="BTB"/>
    <property type="match status" value="2"/>
</dbReference>
<evidence type="ECO:0000259" key="5">
    <source>
        <dbReference type="PROSITE" id="PS50097"/>
    </source>
</evidence>
<evidence type="ECO:0000256" key="1">
    <source>
        <dbReference type="ARBA" id="ARBA00004906"/>
    </source>
</evidence>
<dbReference type="PROSITE" id="PS50097">
    <property type="entry name" value="BTB"/>
    <property type="match status" value="2"/>
</dbReference>
<dbReference type="SUPFAM" id="SSF54695">
    <property type="entry name" value="POZ domain"/>
    <property type="match status" value="2"/>
</dbReference>
<keyword evidence="3 4" id="KW-0040">ANK repeat</keyword>
<keyword evidence="7" id="KW-1185">Reference proteome</keyword>
<proteinExistence type="predicted"/>
<dbReference type="CDD" id="cd18186">
    <property type="entry name" value="BTB_POZ_ZBTB_KLHL-like"/>
    <property type="match status" value="1"/>
</dbReference>
<dbReference type="SMART" id="SM00248">
    <property type="entry name" value="ANK"/>
    <property type="match status" value="2"/>
</dbReference>
<feature type="domain" description="BTB" evidence="5">
    <location>
        <begin position="157"/>
        <end position="224"/>
    </location>
</feature>
<feature type="repeat" description="ANK" evidence="4">
    <location>
        <begin position="64"/>
        <end position="96"/>
    </location>
</feature>
<dbReference type="GO" id="GO:0000151">
    <property type="term" value="C:ubiquitin ligase complex"/>
    <property type="evidence" value="ECO:0007669"/>
    <property type="project" value="TreeGrafter"/>
</dbReference>
<evidence type="ECO:0000256" key="3">
    <source>
        <dbReference type="ARBA" id="ARBA00023043"/>
    </source>
</evidence>
<dbReference type="SUPFAM" id="SSF48403">
    <property type="entry name" value="Ankyrin repeat"/>
    <property type="match status" value="1"/>
</dbReference>
<dbReference type="InterPro" id="IPR002110">
    <property type="entry name" value="Ankyrin_rpt"/>
</dbReference>
<sequence length="509" mass="56535">MPPYGVHELLIKEREGSGAASSTSDSVDPTAQAALIRAVRDGDLERVRYLLSRKNISLLLRDEHDSTPLYYAALCGEFDVCKLLLENGAKADEKTFDGERAYYAALNDRIRTLLRDEGFKRQVARGHYPFLASLEQLNVARQRDGAACMEEEEDIFSDVEVSLDGSGGGRPLSCHFFVLRARCPRLARYLGSRRKGIPVGMGDRYRVLCAVVSYLYTNRLEIDRKLATLAVDVLSSLRLRDLAAAVTEARDGGDGSTSSIVIEPDAQVTRARMVGAFSPFALYSESRSPQLSQSHIEEGFDVILSSGGAHFAFHKALLCVRGEPTFQFFQKLFADDPLKNTFNMADVAPVSLHILAQWLYSDEIPEDLDLPSLLDALMFADYIQFPVLKQCVASEIARSHCDGENCVALLHVARLSDCETLQDEALAHIAESLEDEKIYGDPLLGELILESANEVENREAVDTIELVDELRWHIQNELADAKAEGEAQERAEAKHALLEDILRELKLQA</sequence>
<dbReference type="InterPro" id="IPR044515">
    <property type="entry name" value="ABTB1"/>
</dbReference>
<dbReference type="Gene3D" id="3.30.710.10">
    <property type="entry name" value="Potassium Channel Kv1.1, Chain A"/>
    <property type="match status" value="2"/>
</dbReference>
<protein>
    <submittedName>
        <fullName evidence="6">Ankyrin repeat and BTB/POZ domain-containing protein</fullName>
    </submittedName>
</protein>
<dbReference type="PROSITE" id="PS50088">
    <property type="entry name" value="ANK_REPEAT"/>
    <property type="match status" value="1"/>
</dbReference>
<dbReference type="PANTHER" id="PTHR46231:SF1">
    <property type="entry name" value="ANKYRIN REPEAT AND BTB_POZ DOMAIN-CONTAINING PROTEIN 1"/>
    <property type="match status" value="1"/>
</dbReference>
<organism evidence="6 7">
    <name type="scientific">Chloropicon roscoffensis</name>
    <dbReference type="NCBI Taxonomy" id="1461544"/>
    <lineage>
        <taxon>Eukaryota</taxon>
        <taxon>Viridiplantae</taxon>
        <taxon>Chlorophyta</taxon>
        <taxon>Chloropicophyceae</taxon>
        <taxon>Chloropicales</taxon>
        <taxon>Chloropicaceae</taxon>
        <taxon>Chloropicon</taxon>
    </lineage>
</organism>
<accession>A0AAX4P993</accession>
<dbReference type="PANTHER" id="PTHR46231">
    <property type="entry name" value="ANKYRIN REPEAT AND BTB/POZ DOMAIN-CONTAINING PROTEIN 1"/>
    <property type="match status" value="1"/>
</dbReference>
<evidence type="ECO:0000313" key="6">
    <source>
        <dbReference type="EMBL" id="WZN62962.1"/>
    </source>
</evidence>
<dbReference type="Proteomes" id="UP001472866">
    <property type="component" value="Chromosome 06"/>
</dbReference>
<dbReference type="InterPro" id="IPR000210">
    <property type="entry name" value="BTB/POZ_dom"/>
</dbReference>
<dbReference type="PROSITE" id="PS50297">
    <property type="entry name" value="ANK_REP_REGION"/>
    <property type="match status" value="1"/>
</dbReference>
<gene>
    <name evidence="6" type="ORF">HKI87_06g45070</name>
</gene>
<evidence type="ECO:0000256" key="2">
    <source>
        <dbReference type="ARBA" id="ARBA00022737"/>
    </source>
</evidence>
<evidence type="ECO:0000313" key="7">
    <source>
        <dbReference type="Proteomes" id="UP001472866"/>
    </source>
</evidence>
<dbReference type="AlphaFoldDB" id="A0AAX4P993"/>
<dbReference type="InterPro" id="IPR036770">
    <property type="entry name" value="Ankyrin_rpt-contain_sf"/>
</dbReference>
<name>A0AAX4P993_9CHLO</name>
<dbReference type="Gene3D" id="1.25.40.20">
    <property type="entry name" value="Ankyrin repeat-containing domain"/>
    <property type="match status" value="1"/>
</dbReference>
<dbReference type="InterPro" id="IPR011333">
    <property type="entry name" value="SKP1/BTB/POZ_sf"/>
</dbReference>
<comment type="pathway">
    <text evidence="1">Protein modification; protein ubiquitination.</text>
</comment>
<feature type="domain" description="BTB" evidence="5">
    <location>
        <begin position="300"/>
        <end position="368"/>
    </location>
</feature>
<dbReference type="EMBL" id="CP151506">
    <property type="protein sequence ID" value="WZN62962.1"/>
    <property type="molecule type" value="Genomic_DNA"/>
</dbReference>
<dbReference type="Pfam" id="PF12796">
    <property type="entry name" value="Ank_2"/>
    <property type="match status" value="1"/>
</dbReference>
<reference evidence="6 7" key="1">
    <citation type="submission" date="2024-03" db="EMBL/GenBank/DDBJ databases">
        <title>Complete genome sequence of the green alga Chloropicon roscoffensis RCC1871.</title>
        <authorList>
            <person name="Lemieux C."/>
            <person name="Pombert J.-F."/>
            <person name="Otis C."/>
            <person name="Turmel M."/>
        </authorList>
    </citation>
    <scope>NUCLEOTIDE SEQUENCE [LARGE SCALE GENOMIC DNA]</scope>
    <source>
        <strain evidence="6 7">RCC1871</strain>
    </source>
</reference>